<evidence type="ECO:0000313" key="1">
    <source>
        <dbReference type="EMBL" id="MFD1612024.1"/>
    </source>
</evidence>
<name>A0ABW4I272_9SPHN</name>
<keyword evidence="2" id="KW-1185">Reference proteome</keyword>
<dbReference type="Proteomes" id="UP001597115">
    <property type="component" value="Unassembled WGS sequence"/>
</dbReference>
<dbReference type="RefSeq" id="WP_380888651.1">
    <property type="nucleotide sequence ID" value="NZ_JBHUDY010000001.1"/>
</dbReference>
<proteinExistence type="predicted"/>
<sequence>MTPTDSPKPAAELLDLPILDKNGRYCGIVDNIEFAGGSEGTATMTALLVGPGAWVGRLPRWGMALVRLVAGERMVRVDIAHVERIASAVQLDCPASELGLGRIDDRLRSAMPKWGAL</sequence>
<comment type="caution">
    <text evidence="1">The sequence shown here is derived from an EMBL/GenBank/DDBJ whole genome shotgun (WGS) entry which is preliminary data.</text>
</comment>
<protein>
    <recommendedName>
        <fullName evidence="3">PRC-barrel domain-containing protein</fullName>
    </recommendedName>
</protein>
<dbReference type="EMBL" id="JBHUDY010000001">
    <property type="protein sequence ID" value="MFD1612024.1"/>
    <property type="molecule type" value="Genomic_DNA"/>
</dbReference>
<evidence type="ECO:0008006" key="3">
    <source>
        <dbReference type="Google" id="ProtNLM"/>
    </source>
</evidence>
<gene>
    <name evidence="1" type="ORF">ACFSCW_09450</name>
</gene>
<reference evidence="2" key="1">
    <citation type="journal article" date="2019" name="Int. J. Syst. Evol. Microbiol.">
        <title>The Global Catalogue of Microorganisms (GCM) 10K type strain sequencing project: providing services to taxonomists for standard genome sequencing and annotation.</title>
        <authorList>
            <consortium name="The Broad Institute Genomics Platform"/>
            <consortium name="The Broad Institute Genome Sequencing Center for Infectious Disease"/>
            <person name="Wu L."/>
            <person name="Ma J."/>
        </authorList>
    </citation>
    <scope>NUCLEOTIDE SEQUENCE [LARGE SCALE GENOMIC DNA]</scope>
    <source>
        <strain evidence="2">CGMCC 1.16275</strain>
    </source>
</reference>
<evidence type="ECO:0000313" key="2">
    <source>
        <dbReference type="Proteomes" id="UP001597115"/>
    </source>
</evidence>
<accession>A0ABW4I272</accession>
<organism evidence="1 2">
    <name type="scientific">Sphingomonas tabacisoli</name>
    <dbReference type="NCBI Taxonomy" id="2249466"/>
    <lineage>
        <taxon>Bacteria</taxon>
        <taxon>Pseudomonadati</taxon>
        <taxon>Pseudomonadota</taxon>
        <taxon>Alphaproteobacteria</taxon>
        <taxon>Sphingomonadales</taxon>
        <taxon>Sphingomonadaceae</taxon>
        <taxon>Sphingomonas</taxon>
    </lineage>
</organism>